<dbReference type="Gene3D" id="1.10.510.10">
    <property type="entry name" value="Transferase(Phosphotransferase) domain 1"/>
    <property type="match status" value="1"/>
</dbReference>
<keyword evidence="7" id="KW-0808">Transferase</keyword>
<evidence type="ECO:0000256" key="14">
    <source>
        <dbReference type="ARBA" id="ARBA00047430"/>
    </source>
</evidence>
<dbReference type="EMBL" id="VYZL01003469">
    <property type="protein sequence ID" value="NWR61798.1"/>
    <property type="molecule type" value="Genomic_DNA"/>
</dbReference>
<evidence type="ECO:0000256" key="6">
    <source>
        <dbReference type="ARBA" id="ARBA00022553"/>
    </source>
</evidence>
<name>A0A7K4YS18_BUCAB</name>
<evidence type="ECO:0000313" key="18">
    <source>
        <dbReference type="EMBL" id="NWR61798.1"/>
    </source>
</evidence>
<dbReference type="InterPro" id="IPR011009">
    <property type="entry name" value="Kinase-like_dom_sf"/>
</dbReference>
<dbReference type="EC" id="2.7.11.17" evidence="3"/>
<evidence type="ECO:0000313" key="19">
    <source>
        <dbReference type="Proteomes" id="UP000551127"/>
    </source>
</evidence>
<evidence type="ECO:0000256" key="7">
    <source>
        <dbReference type="ARBA" id="ARBA00022679"/>
    </source>
</evidence>
<dbReference type="SMART" id="SM00220">
    <property type="entry name" value="S_TKc"/>
    <property type="match status" value="1"/>
</dbReference>
<comment type="catalytic activity">
    <reaction evidence="13">
        <text>L-threonyl-[protein] + ATP = O-phospho-L-threonyl-[protein] + ADP + H(+)</text>
        <dbReference type="Rhea" id="RHEA:46608"/>
        <dbReference type="Rhea" id="RHEA-COMP:11060"/>
        <dbReference type="Rhea" id="RHEA-COMP:11605"/>
        <dbReference type="ChEBI" id="CHEBI:15378"/>
        <dbReference type="ChEBI" id="CHEBI:30013"/>
        <dbReference type="ChEBI" id="CHEBI:30616"/>
        <dbReference type="ChEBI" id="CHEBI:61977"/>
        <dbReference type="ChEBI" id="CHEBI:456216"/>
        <dbReference type="EC" id="2.7.11.17"/>
    </reaction>
</comment>
<dbReference type="AlphaFoldDB" id="A0A7K4YS18"/>
<organism evidence="18 19">
    <name type="scientific">Bucorvus abyssinicus</name>
    <name type="common">Northern ground-hornbill</name>
    <name type="synonym">Abyssinian ground-hornbill</name>
    <dbReference type="NCBI Taxonomy" id="153643"/>
    <lineage>
        <taxon>Eukaryota</taxon>
        <taxon>Metazoa</taxon>
        <taxon>Chordata</taxon>
        <taxon>Craniata</taxon>
        <taxon>Vertebrata</taxon>
        <taxon>Euteleostomi</taxon>
        <taxon>Archelosauria</taxon>
        <taxon>Archosauria</taxon>
        <taxon>Dinosauria</taxon>
        <taxon>Saurischia</taxon>
        <taxon>Theropoda</taxon>
        <taxon>Coelurosauria</taxon>
        <taxon>Aves</taxon>
        <taxon>Neognathae</taxon>
        <taxon>Neoaves</taxon>
        <taxon>Telluraves</taxon>
        <taxon>Coraciimorphae</taxon>
        <taxon>Bucerotiformes</taxon>
        <taxon>Bucorvidae</taxon>
        <taxon>Bucorvus</taxon>
    </lineage>
</organism>
<evidence type="ECO:0000256" key="5">
    <source>
        <dbReference type="ARBA" id="ARBA00022527"/>
    </source>
</evidence>
<evidence type="ECO:0000256" key="2">
    <source>
        <dbReference type="ARBA" id="ARBA00004496"/>
    </source>
</evidence>
<dbReference type="InterPro" id="IPR008271">
    <property type="entry name" value="Ser/Thr_kinase_AS"/>
</dbReference>
<evidence type="ECO:0000256" key="3">
    <source>
        <dbReference type="ARBA" id="ARBA00012434"/>
    </source>
</evidence>
<dbReference type="PROSITE" id="PS00107">
    <property type="entry name" value="PROTEIN_KINASE_ATP"/>
    <property type="match status" value="1"/>
</dbReference>
<keyword evidence="5" id="KW-0723">Serine/threonine-protein kinase</keyword>
<dbReference type="Gene3D" id="3.30.200.20">
    <property type="entry name" value="Phosphorylase Kinase, domain 1"/>
    <property type="match status" value="1"/>
</dbReference>
<keyword evidence="19" id="KW-1185">Reference proteome</keyword>
<keyword evidence="9 18" id="KW-0418">Kinase</keyword>
<feature type="domain" description="Protein kinase" evidence="17">
    <location>
        <begin position="155"/>
        <end position="440"/>
    </location>
</feature>
<dbReference type="PROSITE" id="PS00108">
    <property type="entry name" value="PROTEIN_KINASE_ST"/>
    <property type="match status" value="1"/>
</dbReference>
<proteinExistence type="predicted"/>
<gene>
    <name evidence="18" type="primary">Camkk1</name>
    <name evidence="18" type="ORF">BUCABY_R01878</name>
</gene>
<dbReference type="SUPFAM" id="SSF56112">
    <property type="entry name" value="Protein kinase-like (PK-like)"/>
    <property type="match status" value="1"/>
</dbReference>
<keyword evidence="6" id="KW-0597">Phosphoprotein</keyword>
<feature type="non-terminal residue" evidence="18">
    <location>
        <position position="513"/>
    </location>
</feature>
<feature type="non-terminal residue" evidence="18">
    <location>
        <position position="1"/>
    </location>
</feature>
<protein>
    <recommendedName>
        <fullName evidence="3">calcium/calmodulin-dependent protein kinase</fullName>
        <ecNumber evidence="3">2.7.11.17</ecNumber>
    </recommendedName>
</protein>
<dbReference type="GO" id="GO:0061762">
    <property type="term" value="P:CAMKK-AMPK signaling cascade"/>
    <property type="evidence" value="ECO:0007669"/>
    <property type="project" value="TreeGrafter"/>
</dbReference>
<dbReference type="GO" id="GO:0005516">
    <property type="term" value="F:calmodulin binding"/>
    <property type="evidence" value="ECO:0007669"/>
    <property type="project" value="UniProtKB-KW"/>
</dbReference>
<feature type="region of interest" description="Disordered" evidence="16">
    <location>
        <begin position="30"/>
        <end position="131"/>
    </location>
</feature>
<evidence type="ECO:0000256" key="1">
    <source>
        <dbReference type="ARBA" id="ARBA00004123"/>
    </source>
</evidence>
<evidence type="ECO:0000256" key="9">
    <source>
        <dbReference type="ARBA" id="ARBA00022777"/>
    </source>
</evidence>
<evidence type="ECO:0000259" key="17">
    <source>
        <dbReference type="PROSITE" id="PS50011"/>
    </source>
</evidence>
<feature type="binding site" evidence="15">
    <location>
        <position position="184"/>
    </location>
    <ligand>
        <name>ATP</name>
        <dbReference type="ChEBI" id="CHEBI:30616"/>
    </ligand>
</feature>
<evidence type="ECO:0000256" key="16">
    <source>
        <dbReference type="SAM" id="MobiDB-lite"/>
    </source>
</evidence>
<keyword evidence="10 15" id="KW-0067">ATP-binding</keyword>
<comment type="subcellular location">
    <subcellularLocation>
        <location evidence="2">Cytoplasm</location>
    </subcellularLocation>
    <subcellularLocation>
        <location evidence="1">Nucleus</location>
    </subcellularLocation>
</comment>
<comment type="caution">
    <text evidence="18">The sequence shown here is derived from an EMBL/GenBank/DDBJ whole genome shotgun (WGS) entry which is preliminary data.</text>
</comment>
<dbReference type="GO" id="GO:0005524">
    <property type="term" value="F:ATP binding"/>
    <property type="evidence" value="ECO:0007669"/>
    <property type="project" value="UniProtKB-UniRule"/>
</dbReference>
<dbReference type="GO" id="GO:0005654">
    <property type="term" value="C:nucleoplasm"/>
    <property type="evidence" value="ECO:0007669"/>
    <property type="project" value="UniProtKB-ARBA"/>
</dbReference>
<dbReference type="GO" id="GO:0004683">
    <property type="term" value="F:calcium/calmodulin-dependent protein kinase activity"/>
    <property type="evidence" value="ECO:0007669"/>
    <property type="project" value="UniProtKB-EC"/>
</dbReference>
<evidence type="ECO:0000256" key="10">
    <source>
        <dbReference type="ARBA" id="ARBA00022840"/>
    </source>
</evidence>
<evidence type="ECO:0000256" key="4">
    <source>
        <dbReference type="ARBA" id="ARBA00022490"/>
    </source>
</evidence>
<dbReference type="PANTHER" id="PTHR43895:SF26">
    <property type="entry name" value="CALCIUM_CALMODULIN DEPENDENT PROTEIN KINASE KINASE 1"/>
    <property type="match status" value="1"/>
</dbReference>
<comment type="catalytic activity">
    <reaction evidence="14">
        <text>L-seryl-[protein] + ATP = O-phospho-L-seryl-[protein] + ADP + H(+)</text>
        <dbReference type="Rhea" id="RHEA:17989"/>
        <dbReference type="Rhea" id="RHEA-COMP:9863"/>
        <dbReference type="Rhea" id="RHEA-COMP:11604"/>
        <dbReference type="ChEBI" id="CHEBI:15378"/>
        <dbReference type="ChEBI" id="CHEBI:29999"/>
        <dbReference type="ChEBI" id="CHEBI:30616"/>
        <dbReference type="ChEBI" id="CHEBI:83421"/>
        <dbReference type="ChEBI" id="CHEBI:456216"/>
        <dbReference type="EC" id="2.7.11.17"/>
    </reaction>
</comment>
<dbReference type="GO" id="GO:0005737">
    <property type="term" value="C:cytoplasm"/>
    <property type="evidence" value="ECO:0007669"/>
    <property type="project" value="UniProtKB-SubCell"/>
</dbReference>
<dbReference type="PROSITE" id="PS50011">
    <property type="entry name" value="PROTEIN_KINASE_DOM"/>
    <property type="match status" value="1"/>
</dbReference>
<dbReference type="Proteomes" id="UP000551127">
    <property type="component" value="Unassembled WGS sequence"/>
</dbReference>
<dbReference type="OrthoDB" id="68483at2759"/>
<feature type="region of interest" description="Disordered" evidence="16">
    <location>
        <begin position="195"/>
        <end position="216"/>
    </location>
</feature>
<dbReference type="Pfam" id="PF00069">
    <property type="entry name" value="Pkinase"/>
    <property type="match status" value="1"/>
</dbReference>
<dbReference type="InterPro" id="IPR017441">
    <property type="entry name" value="Protein_kinase_ATP_BS"/>
</dbReference>
<dbReference type="PANTHER" id="PTHR43895">
    <property type="entry name" value="CALCIUM/CALMODULIN-DEPENDENT PROTEIN KINASE KINASE-RELATED"/>
    <property type="match status" value="1"/>
</dbReference>
<keyword evidence="12" id="KW-0539">Nucleus</keyword>
<dbReference type="InterPro" id="IPR000719">
    <property type="entry name" value="Prot_kinase_dom"/>
</dbReference>
<evidence type="ECO:0000256" key="13">
    <source>
        <dbReference type="ARBA" id="ARBA00047307"/>
    </source>
</evidence>
<keyword evidence="8 15" id="KW-0547">Nucleotide-binding</keyword>
<keyword evidence="11" id="KW-0112">Calmodulin-binding</keyword>
<evidence type="ECO:0000256" key="15">
    <source>
        <dbReference type="PROSITE-ProRule" id="PRU10141"/>
    </source>
</evidence>
<dbReference type="FunFam" id="1.10.510.10:FF:000091">
    <property type="entry name" value="Calcium/calmodulin-dependent protein kinase kinase 2 isoform 1"/>
    <property type="match status" value="1"/>
</dbReference>
<sequence>SPANAMDGGIDTCCKDTQTELAERVAAIDVAVGPDRSDQNGEGNTEENDAVFSDNIKDIQRNGVNSDGGVNEFPPSQRSEDAHGKHVPKRPLTRPVLSSRKLSLQEKSSGGYLASPTGYGPYATGPSPRIMRRPTIESNRVSISDSEDCVQLNQYKLQSEIGKGSYGVVKLAYNENDDKYYAMKVLSKKKLLKQYGFPRRPPPRGSKASSGEQAKPMAPLDRVYQEIAILKKLDHVNIVKLIEVSCFSTLSSAETSLYLVPLPLPNRPVMEVPSDQPFSEEEARLYFRDIVLGIEYLHYQKIVHRDIKPSNLLLGDDGHVKIADFGVSNQFEGNDAQLSSTAGTPAFMAPEAISDTGKSFSGKALDVWAMGITLYCFVFGKCPFIDEYILGLHNRIKNKPVEFPEEAQISDELKELILRMLDKNPETRITVPEIKVHPWLTKGGEEPLPLEEEHCTVVEVTEEEVKNSVKTIPSLPAVILVKAMLRKRSFGNPFEVQTRREERSMSAPGNLLM</sequence>
<evidence type="ECO:0000256" key="11">
    <source>
        <dbReference type="ARBA" id="ARBA00022860"/>
    </source>
</evidence>
<dbReference type="FunFam" id="3.30.200.20:FF:000429">
    <property type="entry name" value="Calcium/calmodulin-dependent protein kinase kinase"/>
    <property type="match status" value="1"/>
</dbReference>
<reference evidence="18 19" key="1">
    <citation type="submission" date="2019-09" db="EMBL/GenBank/DDBJ databases">
        <title>Bird 10,000 Genomes (B10K) Project - Family phase.</title>
        <authorList>
            <person name="Zhang G."/>
        </authorList>
    </citation>
    <scope>NUCLEOTIDE SEQUENCE [LARGE SCALE GENOMIC DNA]</scope>
    <source>
        <strain evidence="18">B10K-DU-012-80</strain>
    </source>
</reference>
<accession>A0A7K4YS18</accession>
<evidence type="ECO:0000256" key="8">
    <source>
        <dbReference type="ARBA" id="ARBA00022741"/>
    </source>
</evidence>
<evidence type="ECO:0000256" key="12">
    <source>
        <dbReference type="ARBA" id="ARBA00023242"/>
    </source>
</evidence>
<keyword evidence="4" id="KW-0963">Cytoplasm</keyword>